<gene>
    <name evidence="1" type="ORF">Tci_003396</name>
</gene>
<reference evidence="1" key="1">
    <citation type="journal article" date="2019" name="Sci. Rep.">
        <title>Draft genome of Tanacetum cinerariifolium, the natural source of mosquito coil.</title>
        <authorList>
            <person name="Yamashiro T."/>
            <person name="Shiraishi A."/>
            <person name="Satake H."/>
            <person name="Nakayama K."/>
        </authorList>
    </citation>
    <scope>NUCLEOTIDE SEQUENCE</scope>
</reference>
<keyword evidence="1" id="KW-0808">Transferase</keyword>
<protein>
    <submittedName>
        <fullName evidence="1">AGC (cAMP-dependent, cGMP-dependent and protein kinase C) kinase family protein</fullName>
    </submittedName>
</protein>
<proteinExistence type="predicted"/>
<organism evidence="1">
    <name type="scientific">Tanacetum cinerariifolium</name>
    <name type="common">Dalmatian daisy</name>
    <name type="synonym">Chrysanthemum cinerariifolium</name>
    <dbReference type="NCBI Taxonomy" id="118510"/>
    <lineage>
        <taxon>Eukaryota</taxon>
        <taxon>Viridiplantae</taxon>
        <taxon>Streptophyta</taxon>
        <taxon>Embryophyta</taxon>
        <taxon>Tracheophyta</taxon>
        <taxon>Spermatophyta</taxon>
        <taxon>Magnoliopsida</taxon>
        <taxon>eudicotyledons</taxon>
        <taxon>Gunneridae</taxon>
        <taxon>Pentapetalae</taxon>
        <taxon>asterids</taxon>
        <taxon>campanulids</taxon>
        <taxon>Asterales</taxon>
        <taxon>Asteraceae</taxon>
        <taxon>Asteroideae</taxon>
        <taxon>Anthemideae</taxon>
        <taxon>Anthemidinae</taxon>
        <taxon>Tanacetum</taxon>
    </lineage>
</organism>
<comment type="caution">
    <text evidence="1">The sequence shown here is derived from an EMBL/GenBank/DDBJ whole genome shotgun (WGS) entry which is preliminary data.</text>
</comment>
<accession>A0A6L2J315</accession>
<dbReference type="GO" id="GO:0016301">
    <property type="term" value="F:kinase activity"/>
    <property type="evidence" value="ECO:0007669"/>
    <property type="project" value="UniProtKB-KW"/>
</dbReference>
<name>A0A6L2J315_TANCI</name>
<evidence type="ECO:0000313" key="1">
    <source>
        <dbReference type="EMBL" id="GEU31418.1"/>
    </source>
</evidence>
<sequence length="69" mass="7779">MLSIYRAFPSGPPKANREVSAYNYKHFDAIKALRDNPDLMWSASGDALYGYLTVCVMVSSKDLLDLVEY</sequence>
<dbReference type="AlphaFoldDB" id="A0A6L2J315"/>
<keyword evidence="1" id="KW-0418">Kinase</keyword>
<dbReference type="EMBL" id="BKCJ010000249">
    <property type="protein sequence ID" value="GEU31418.1"/>
    <property type="molecule type" value="Genomic_DNA"/>
</dbReference>